<dbReference type="EMBL" id="CADCVL010000120">
    <property type="protein sequence ID" value="CAA9470617.1"/>
    <property type="molecule type" value="Genomic_DNA"/>
</dbReference>
<protein>
    <submittedName>
        <fullName evidence="2">Solanesyl diphosphate synthase</fullName>
        <ecNumber evidence="2">2.5.1.11</ecNumber>
    </submittedName>
</protein>
<dbReference type="EC" id="2.5.1.11" evidence="2"/>
<feature type="non-terminal residue" evidence="2">
    <location>
        <position position="1"/>
    </location>
</feature>
<feature type="compositionally biased region" description="Basic and acidic residues" evidence="1">
    <location>
        <begin position="233"/>
        <end position="245"/>
    </location>
</feature>
<dbReference type="GO" id="GO:0016740">
    <property type="term" value="F:transferase activity"/>
    <property type="evidence" value="ECO:0007669"/>
    <property type="project" value="UniProtKB-KW"/>
</dbReference>
<feature type="non-terminal residue" evidence="2">
    <location>
        <position position="265"/>
    </location>
</feature>
<proteinExistence type="predicted"/>
<feature type="compositionally biased region" description="Basic residues" evidence="1">
    <location>
        <begin position="1"/>
        <end position="12"/>
    </location>
</feature>
<name>A0A6J4RD41_9ACTN</name>
<reference evidence="2" key="1">
    <citation type="submission" date="2020-02" db="EMBL/GenBank/DDBJ databases">
        <authorList>
            <person name="Meier V. D."/>
        </authorList>
    </citation>
    <scope>NUCLEOTIDE SEQUENCE</scope>
    <source>
        <strain evidence="2">AVDCRST_MAG65</strain>
    </source>
</reference>
<feature type="compositionally biased region" description="Basic residues" evidence="1">
    <location>
        <begin position="159"/>
        <end position="169"/>
    </location>
</feature>
<keyword evidence="2" id="KW-0808">Transferase</keyword>
<accession>A0A6J4RD41</accession>
<feature type="compositionally biased region" description="Low complexity" evidence="1">
    <location>
        <begin position="54"/>
        <end position="64"/>
    </location>
</feature>
<organism evidence="2">
    <name type="scientific">uncultured Solirubrobacteraceae bacterium</name>
    <dbReference type="NCBI Taxonomy" id="1162706"/>
    <lineage>
        <taxon>Bacteria</taxon>
        <taxon>Bacillati</taxon>
        <taxon>Actinomycetota</taxon>
        <taxon>Thermoleophilia</taxon>
        <taxon>Solirubrobacterales</taxon>
        <taxon>Solirubrobacteraceae</taxon>
        <taxon>environmental samples</taxon>
    </lineage>
</organism>
<evidence type="ECO:0000256" key="1">
    <source>
        <dbReference type="SAM" id="MobiDB-lite"/>
    </source>
</evidence>
<feature type="compositionally biased region" description="Gly residues" evidence="1">
    <location>
        <begin position="25"/>
        <end position="34"/>
    </location>
</feature>
<sequence>GRLRRRLRRRRPGAGPGRQERPGGRRGAPAGGRGQRPPDAHRDLEPPRRRRRQAVPAAAGAARGAARRPDGARRARRRGRRRAHPPRVAVPRRRHGRGRRPPGGAVGEHPLDEHRRDPHRRLPVRPGVRPHGGAGHRGDPPAVAHVRPPRRGPDLRDRRSGRRAGRRRAPPAGAGRQDRCPHRHLGAARRDDGGRSAGGRRDGDPLRRGHRAGLPALRRPHRRPQRDGGVGQDARHRPARGHPDPARPAGARQHRPLARQRAPAG</sequence>
<gene>
    <name evidence="2" type="ORF">AVDCRST_MAG65-735</name>
</gene>
<feature type="compositionally biased region" description="Basic and acidic residues" evidence="1">
    <location>
        <begin position="188"/>
        <end position="207"/>
    </location>
</feature>
<dbReference type="AlphaFoldDB" id="A0A6J4RD41"/>
<feature type="compositionally biased region" description="Basic residues" evidence="1">
    <location>
        <begin position="74"/>
        <end position="100"/>
    </location>
</feature>
<evidence type="ECO:0000313" key="2">
    <source>
        <dbReference type="EMBL" id="CAA9470617.1"/>
    </source>
</evidence>
<feature type="region of interest" description="Disordered" evidence="1">
    <location>
        <begin position="1"/>
        <end position="265"/>
    </location>
</feature>
<feature type="compositionally biased region" description="Basic and acidic residues" evidence="1">
    <location>
        <begin position="36"/>
        <end position="47"/>
    </location>
</feature>